<dbReference type="InterPro" id="IPR044602">
    <property type="entry name" value="ATL10/ATL72-79-like"/>
</dbReference>
<keyword evidence="16" id="KW-1185">Reference proteome</keyword>
<dbReference type="PANTHER" id="PTHR46905">
    <property type="entry name" value="RING-H2 FINGER PROTEIN ATL78"/>
    <property type="match status" value="1"/>
</dbReference>
<evidence type="ECO:0000256" key="2">
    <source>
        <dbReference type="ARBA" id="ARBA00004167"/>
    </source>
</evidence>
<organism evidence="15 16">
    <name type="scientific">Brassica napus</name>
    <name type="common">Rape</name>
    <dbReference type="NCBI Taxonomy" id="3708"/>
    <lineage>
        <taxon>Eukaryota</taxon>
        <taxon>Viridiplantae</taxon>
        <taxon>Streptophyta</taxon>
        <taxon>Embryophyta</taxon>
        <taxon>Tracheophyta</taxon>
        <taxon>Spermatophyta</taxon>
        <taxon>Magnoliopsida</taxon>
        <taxon>eudicotyledons</taxon>
        <taxon>Gunneridae</taxon>
        <taxon>Pentapetalae</taxon>
        <taxon>rosids</taxon>
        <taxon>malvids</taxon>
        <taxon>Brassicales</taxon>
        <taxon>Brassicaceae</taxon>
        <taxon>Brassiceae</taxon>
        <taxon>Brassica</taxon>
    </lineage>
</organism>
<comment type="catalytic activity">
    <reaction evidence="1">
        <text>S-ubiquitinyl-[E2 ubiquitin-conjugating enzyme]-L-cysteine + [acceptor protein]-L-lysine = [E2 ubiquitin-conjugating enzyme]-L-cysteine + N(6)-ubiquitinyl-[acceptor protein]-L-lysine.</text>
        <dbReference type="EC" id="2.3.2.27"/>
    </reaction>
</comment>
<comment type="subcellular location">
    <subcellularLocation>
        <location evidence="2">Membrane</location>
        <topology evidence="2">Single-pass membrane protein</topology>
    </subcellularLocation>
</comment>
<dbReference type="PANTHER" id="PTHR46905:SF21">
    <property type="entry name" value="RING-TYPE E3 UBIQUITIN TRANSFERASE"/>
    <property type="match status" value="1"/>
</dbReference>
<reference evidence="15 16" key="1">
    <citation type="submission" date="2021-05" db="EMBL/GenBank/DDBJ databases">
        <title>Genome Assembly of Synthetic Allotetraploid Brassica napus Reveals Homoeologous Exchanges between Subgenomes.</title>
        <authorList>
            <person name="Davis J.T."/>
        </authorList>
    </citation>
    <scope>NUCLEOTIDE SEQUENCE [LARGE SCALE GENOMIC DNA]</scope>
    <source>
        <strain evidence="16">cv. Da-Ae</strain>
        <tissue evidence="15">Seedling</tissue>
    </source>
</reference>
<evidence type="ECO:0000256" key="10">
    <source>
        <dbReference type="ARBA" id="ARBA00022833"/>
    </source>
</evidence>
<keyword evidence="7" id="KW-0479">Metal-binding</keyword>
<feature type="transmembrane region" description="Helical" evidence="14">
    <location>
        <begin position="28"/>
        <end position="49"/>
    </location>
</feature>
<evidence type="ECO:0000256" key="8">
    <source>
        <dbReference type="ARBA" id="ARBA00022771"/>
    </source>
</evidence>
<evidence type="ECO:0000256" key="12">
    <source>
        <dbReference type="ARBA" id="ARBA00023136"/>
    </source>
</evidence>
<evidence type="ECO:0000256" key="6">
    <source>
        <dbReference type="ARBA" id="ARBA00022692"/>
    </source>
</evidence>
<gene>
    <name evidence="15" type="ORF">HID58_045015</name>
</gene>
<name>A0ABQ8AT75_BRANA</name>
<dbReference type="EC" id="2.3.2.27" evidence="4"/>
<evidence type="ECO:0000256" key="11">
    <source>
        <dbReference type="ARBA" id="ARBA00022989"/>
    </source>
</evidence>
<keyword evidence="10" id="KW-0862">Zinc</keyword>
<comment type="caution">
    <text evidence="15">The sequence shown here is derived from an EMBL/GenBank/DDBJ whole genome shotgun (WGS) entry which is preliminary data.</text>
</comment>
<keyword evidence="8" id="KW-0863">Zinc-finger</keyword>
<evidence type="ECO:0000256" key="1">
    <source>
        <dbReference type="ARBA" id="ARBA00000900"/>
    </source>
</evidence>
<comment type="similarity">
    <text evidence="13">Belongs to the RING-type zinc finger family. ATL subfamily.</text>
</comment>
<comment type="pathway">
    <text evidence="3">Protein modification; protein ubiquitination.</text>
</comment>
<evidence type="ECO:0000256" key="14">
    <source>
        <dbReference type="SAM" id="Phobius"/>
    </source>
</evidence>
<sequence>MHRLLLESHVGGGGGDGYLRDMNFDANMVIILSALLCALILALGLNSILRCAMRCGFGLSSAASTVAADRPGLKKRELKRFPVAAYGSSGVEIATTECAICLGEFADVSTKGNGGCIELGSQVKRTNMGLIKTLTADDHGRYIMVDTRNRHVHEPDVRHHLLW</sequence>
<keyword evidence="6 14" id="KW-0812">Transmembrane</keyword>
<keyword evidence="9" id="KW-0833">Ubl conjugation pathway</keyword>
<evidence type="ECO:0000256" key="4">
    <source>
        <dbReference type="ARBA" id="ARBA00012483"/>
    </source>
</evidence>
<evidence type="ECO:0000256" key="5">
    <source>
        <dbReference type="ARBA" id="ARBA00022679"/>
    </source>
</evidence>
<evidence type="ECO:0000256" key="7">
    <source>
        <dbReference type="ARBA" id="ARBA00022723"/>
    </source>
</evidence>
<protein>
    <recommendedName>
        <fullName evidence="4">RING-type E3 ubiquitin transferase</fullName>
        <ecNumber evidence="4">2.3.2.27</ecNumber>
    </recommendedName>
</protein>
<evidence type="ECO:0000256" key="3">
    <source>
        <dbReference type="ARBA" id="ARBA00004906"/>
    </source>
</evidence>
<keyword evidence="11 14" id="KW-1133">Transmembrane helix</keyword>
<evidence type="ECO:0000313" key="16">
    <source>
        <dbReference type="Proteomes" id="UP000824890"/>
    </source>
</evidence>
<accession>A0ABQ8AT75</accession>
<dbReference type="Proteomes" id="UP000824890">
    <property type="component" value="Unassembled WGS sequence"/>
</dbReference>
<dbReference type="EMBL" id="JAGKQM010000012">
    <property type="protein sequence ID" value="KAH0895447.1"/>
    <property type="molecule type" value="Genomic_DNA"/>
</dbReference>
<proteinExistence type="inferred from homology"/>
<evidence type="ECO:0000313" key="15">
    <source>
        <dbReference type="EMBL" id="KAH0895447.1"/>
    </source>
</evidence>
<evidence type="ECO:0000256" key="9">
    <source>
        <dbReference type="ARBA" id="ARBA00022786"/>
    </source>
</evidence>
<evidence type="ECO:0000256" key="13">
    <source>
        <dbReference type="ARBA" id="ARBA00024209"/>
    </source>
</evidence>
<keyword evidence="5" id="KW-0808">Transferase</keyword>
<keyword evidence="12 14" id="KW-0472">Membrane</keyword>